<organism evidence="11 12">
    <name type="scientific">Polyplax serrata</name>
    <name type="common">Common mouse louse</name>
    <dbReference type="NCBI Taxonomy" id="468196"/>
    <lineage>
        <taxon>Eukaryota</taxon>
        <taxon>Metazoa</taxon>
        <taxon>Ecdysozoa</taxon>
        <taxon>Arthropoda</taxon>
        <taxon>Hexapoda</taxon>
        <taxon>Insecta</taxon>
        <taxon>Pterygota</taxon>
        <taxon>Neoptera</taxon>
        <taxon>Paraneoptera</taxon>
        <taxon>Psocodea</taxon>
        <taxon>Troctomorpha</taxon>
        <taxon>Phthiraptera</taxon>
        <taxon>Anoplura</taxon>
        <taxon>Polyplacidae</taxon>
        <taxon>Polyplax</taxon>
    </lineage>
</organism>
<dbReference type="Proteomes" id="UP001359485">
    <property type="component" value="Unassembled WGS sequence"/>
</dbReference>
<dbReference type="PANTHER" id="PTHR12117:SF0">
    <property type="entry name" value="PROLYL 3-HYDROXYLASE OGFOD1"/>
    <property type="match status" value="1"/>
</dbReference>
<protein>
    <recommendedName>
        <fullName evidence="8">uS12 prolyl 3-hydroxylase</fullName>
    </recommendedName>
</protein>
<evidence type="ECO:0000256" key="1">
    <source>
        <dbReference type="ARBA" id="ARBA00001961"/>
    </source>
</evidence>
<proteinExistence type="inferred from homology"/>
<dbReference type="InterPro" id="IPR051842">
    <property type="entry name" value="uS12_prolyl_hydroxylase"/>
</dbReference>
<comment type="caution">
    <text evidence="11">The sequence shown here is derived from an EMBL/GenBank/DDBJ whole genome shotgun (WGS) entry which is preliminary data.</text>
</comment>
<keyword evidence="12" id="KW-1185">Reference proteome</keyword>
<keyword evidence="7" id="KW-0408">Iron</keyword>
<evidence type="ECO:0000256" key="6">
    <source>
        <dbReference type="ARBA" id="ARBA00023002"/>
    </source>
</evidence>
<dbReference type="EMBL" id="JAWJWF010000002">
    <property type="protein sequence ID" value="KAK6637826.1"/>
    <property type="molecule type" value="Genomic_DNA"/>
</dbReference>
<dbReference type="Pfam" id="PF13661">
    <property type="entry name" value="2OG-FeII_Oxy_4"/>
    <property type="match status" value="1"/>
</dbReference>
<dbReference type="InterPro" id="IPR006620">
    <property type="entry name" value="Pro_4_hyd_alph"/>
</dbReference>
<comment type="cofactor">
    <cofactor evidence="1">
        <name>L-ascorbate</name>
        <dbReference type="ChEBI" id="CHEBI:38290"/>
    </cofactor>
</comment>
<reference evidence="11 12" key="1">
    <citation type="submission" date="2023-09" db="EMBL/GenBank/DDBJ databases">
        <title>Genomes of two closely related lineages of the louse Polyplax serrata with different host specificities.</title>
        <authorList>
            <person name="Martinu J."/>
            <person name="Tarabai H."/>
            <person name="Stefka J."/>
            <person name="Hypsa V."/>
        </authorList>
    </citation>
    <scope>NUCLEOTIDE SEQUENCE [LARGE SCALE GENOMIC DNA]</scope>
    <source>
        <strain evidence="11">98ZLc_SE</strain>
    </source>
</reference>
<accession>A0ABR1BBR7</accession>
<dbReference type="Gene3D" id="2.60.120.620">
    <property type="entry name" value="q2cbj1_9rhob like domain"/>
    <property type="match status" value="2"/>
</dbReference>
<sequence length="519" mass="59617">MSPPKKKFCSQGVCLRSDLLEENTIDLIRSSLLDSKDNESKLSDAGVDIIRHPFPVCVVRNVLNNTELLKIVVDDLKDIHFNEKSNDLYQFKQSDDVINLSNSVAVQQLYDCIRNEAREWTAKVFGNINLKEQISATFSSYSFQDRLLCHDDKCGDRHIAFILYLVEDWEHTDGGALQLFSTGPEGYPEGIAQNIYPEFNSLVLFEVSYVSFHQVAEVLSRKKNRISLNGWFHLENKQLGVNKCKTLNPHKIFCSDENIKLDNHFKKEYFEDDVLQDIKSYFSAKSETELLGFLAPVFLDELLKDLKSEHVKWLSRGPPNIRKYDIADTSCLPPALKTLQNIFTSKSWFSYLKLITSLDFAPSQTSNLEIWENGILPQCTFEIQKWTATNYTLIHDGDPEFHCEALDVVLRLPFTDTQVKHTEEDESIPAGQVIYLDGESKDEECLLHLGDKMNCLALVFRDAKTLRFTKYLPAEAEPFFQIFCTYYQWRPSVDQPDLRHCAEESDFSEGSDDVLSDSE</sequence>
<dbReference type="PROSITE" id="PS51471">
    <property type="entry name" value="FE2OG_OXY"/>
    <property type="match status" value="1"/>
</dbReference>
<gene>
    <name evidence="11" type="ORF">RUM44_008248</name>
</gene>
<evidence type="ECO:0000259" key="10">
    <source>
        <dbReference type="PROSITE" id="PS51471"/>
    </source>
</evidence>
<dbReference type="Pfam" id="PF10637">
    <property type="entry name" value="Ofd1_CTDD"/>
    <property type="match status" value="1"/>
</dbReference>
<comment type="similarity">
    <text evidence="2">Belongs to the TPA1 family.</text>
</comment>
<evidence type="ECO:0000256" key="9">
    <source>
        <dbReference type="ARBA" id="ARBA00047444"/>
    </source>
</evidence>
<dbReference type="SMART" id="SM00702">
    <property type="entry name" value="P4Hc"/>
    <property type="match status" value="1"/>
</dbReference>
<name>A0ABR1BBR7_POLSC</name>
<keyword evidence="5" id="KW-0223">Dioxygenase</keyword>
<evidence type="ECO:0000256" key="5">
    <source>
        <dbReference type="ARBA" id="ARBA00022964"/>
    </source>
</evidence>
<dbReference type="InterPro" id="IPR019601">
    <property type="entry name" value="Oxoglutarate/Fe-dep_Oase_C"/>
</dbReference>
<comment type="catalytic activity">
    <reaction evidence="9">
        <text>[ribosomal protein uS12]-L-proline + 2-oxoglutarate + O2 = [ribosomal protein uS12]-(3S)-3-hydroxy-L-proline + succinate + CO2</text>
        <dbReference type="Rhea" id="RHEA:54156"/>
        <dbReference type="Rhea" id="RHEA-COMP:13816"/>
        <dbReference type="Rhea" id="RHEA-COMP:13818"/>
        <dbReference type="ChEBI" id="CHEBI:15379"/>
        <dbReference type="ChEBI" id="CHEBI:16526"/>
        <dbReference type="ChEBI" id="CHEBI:16810"/>
        <dbReference type="ChEBI" id="CHEBI:30031"/>
        <dbReference type="ChEBI" id="CHEBI:50342"/>
        <dbReference type="ChEBI" id="CHEBI:85428"/>
    </reaction>
</comment>
<evidence type="ECO:0000313" key="12">
    <source>
        <dbReference type="Proteomes" id="UP001359485"/>
    </source>
</evidence>
<keyword evidence="6" id="KW-0560">Oxidoreductase</keyword>
<dbReference type="PANTHER" id="PTHR12117">
    <property type="entry name" value="HISTONE ACETYLTRANSFERASE COMPLEX"/>
    <property type="match status" value="1"/>
</dbReference>
<evidence type="ECO:0000313" key="11">
    <source>
        <dbReference type="EMBL" id="KAK6637826.1"/>
    </source>
</evidence>
<dbReference type="InterPro" id="IPR005123">
    <property type="entry name" value="Oxoglu/Fe-dep_dioxygenase_dom"/>
</dbReference>
<evidence type="ECO:0000256" key="3">
    <source>
        <dbReference type="ARBA" id="ARBA00022723"/>
    </source>
</evidence>
<evidence type="ECO:0000256" key="2">
    <source>
        <dbReference type="ARBA" id="ARBA00007443"/>
    </source>
</evidence>
<evidence type="ECO:0000256" key="4">
    <source>
        <dbReference type="ARBA" id="ARBA00022896"/>
    </source>
</evidence>
<evidence type="ECO:0000256" key="7">
    <source>
        <dbReference type="ARBA" id="ARBA00023004"/>
    </source>
</evidence>
<keyword evidence="4" id="KW-0847">Vitamin C</keyword>
<keyword evidence="3" id="KW-0479">Metal-binding</keyword>
<feature type="domain" description="Fe2OG dioxygenase" evidence="10">
    <location>
        <begin position="130"/>
        <end position="234"/>
    </location>
</feature>
<dbReference type="InterPro" id="IPR039558">
    <property type="entry name" value="TPA1/OFD1_N"/>
</dbReference>
<evidence type="ECO:0000256" key="8">
    <source>
        <dbReference type="ARBA" id="ARBA00029938"/>
    </source>
</evidence>